<evidence type="ECO:0000313" key="1">
    <source>
        <dbReference type="EMBL" id="KAF4636263.1"/>
    </source>
</evidence>
<accession>A0A8H4RVB7</accession>
<comment type="caution">
    <text evidence="1">The sequence shown here is derived from an EMBL/GenBank/DDBJ whole genome shotgun (WGS) entry which is preliminary data.</text>
</comment>
<reference evidence="1 2" key="1">
    <citation type="submission" date="2020-03" db="EMBL/GenBank/DDBJ databases">
        <title>Draft Genome Sequence of Cudoniella acicularis.</title>
        <authorList>
            <person name="Buettner E."/>
            <person name="Kellner H."/>
        </authorList>
    </citation>
    <scope>NUCLEOTIDE SEQUENCE [LARGE SCALE GENOMIC DNA]</scope>
    <source>
        <strain evidence="1 2">DSM 108380</strain>
    </source>
</reference>
<dbReference type="EMBL" id="JAAMPI010000074">
    <property type="protein sequence ID" value="KAF4636263.1"/>
    <property type="molecule type" value="Genomic_DNA"/>
</dbReference>
<sequence>MATAVLPWLGGWSDLTIWVGGRKFEETMEGHGFINRSYSFTALVGCGAEETFQWQWSHSLAGLGDWMAQGSGYGMELTRLRTGEVVAAYSTPIMSSWSRHKWDLEFLGDGRDPRNEFGRLWEVMVVISFLALLEKKRWCRNNGGGGYSYVS</sequence>
<gene>
    <name evidence="1" type="ORF">G7Y89_g1824</name>
</gene>
<keyword evidence="2" id="KW-1185">Reference proteome</keyword>
<dbReference type="OrthoDB" id="3431997at2759"/>
<organism evidence="1 2">
    <name type="scientific">Cudoniella acicularis</name>
    <dbReference type="NCBI Taxonomy" id="354080"/>
    <lineage>
        <taxon>Eukaryota</taxon>
        <taxon>Fungi</taxon>
        <taxon>Dikarya</taxon>
        <taxon>Ascomycota</taxon>
        <taxon>Pezizomycotina</taxon>
        <taxon>Leotiomycetes</taxon>
        <taxon>Helotiales</taxon>
        <taxon>Tricladiaceae</taxon>
        <taxon>Cudoniella</taxon>
    </lineage>
</organism>
<name>A0A8H4RVB7_9HELO</name>
<protein>
    <submittedName>
        <fullName evidence="1">Uncharacterized protein</fullName>
    </submittedName>
</protein>
<dbReference type="AlphaFoldDB" id="A0A8H4RVB7"/>
<dbReference type="Proteomes" id="UP000566819">
    <property type="component" value="Unassembled WGS sequence"/>
</dbReference>
<evidence type="ECO:0000313" key="2">
    <source>
        <dbReference type="Proteomes" id="UP000566819"/>
    </source>
</evidence>
<proteinExistence type="predicted"/>